<reference evidence="2" key="2">
    <citation type="journal article" date="2015" name="Fish Shellfish Immunol.">
        <title>Early steps in the European eel (Anguilla anguilla)-Vibrio vulnificus interaction in the gills: Role of the RtxA13 toxin.</title>
        <authorList>
            <person name="Callol A."/>
            <person name="Pajuelo D."/>
            <person name="Ebbesson L."/>
            <person name="Teles M."/>
            <person name="MacKenzie S."/>
            <person name="Amaro C."/>
        </authorList>
    </citation>
    <scope>NUCLEOTIDE SEQUENCE</scope>
</reference>
<reference evidence="2" key="1">
    <citation type="submission" date="2014-11" db="EMBL/GenBank/DDBJ databases">
        <authorList>
            <person name="Amaro Gonzalez C."/>
        </authorList>
    </citation>
    <scope>NUCLEOTIDE SEQUENCE</scope>
</reference>
<sequence>MPKLSYHSSTSTMLNHMRLKHPEKSPDQTEERKQRW</sequence>
<organism evidence="2">
    <name type="scientific">Anguilla anguilla</name>
    <name type="common">European freshwater eel</name>
    <name type="synonym">Muraena anguilla</name>
    <dbReference type="NCBI Taxonomy" id="7936"/>
    <lineage>
        <taxon>Eukaryota</taxon>
        <taxon>Metazoa</taxon>
        <taxon>Chordata</taxon>
        <taxon>Craniata</taxon>
        <taxon>Vertebrata</taxon>
        <taxon>Euteleostomi</taxon>
        <taxon>Actinopterygii</taxon>
        <taxon>Neopterygii</taxon>
        <taxon>Teleostei</taxon>
        <taxon>Anguilliformes</taxon>
        <taxon>Anguillidae</taxon>
        <taxon>Anguilla</taxon>
    </lineage>
</organism>
<name>A0A0E9VGD5_ANGAN</name>
<proteinExistence type="predicted"/>
<feature type="compositionally biased region" description="Basic and acidic residues" evidence="1">
    <location>
        <begin position="20"/>
        <end position="36"/>
    </location>
</feature>
<evidence type="ECO:0000313" key="2">
    <source>
        <dbReference type="EMBL" id="JAH76228.1"/>
    </source>
</evidence>
<evidence type="ECO:0008006" key="3">
    <source>
        <dbReference type="Google" id="ProtNLM"/>
    </source>
</evidence>
<evidence type="ECO:0000256" key="1">
    <source>
        <dbReference type="SAM" id="MobiDB-lite"/>
    </source>
</evidence>
<protein>
    <recommendedName>
        <fullName evidence="3">BED-type domain-containing protein</fullName>
    </recommendedName>
</protein>
<dbReference type="EMBL" id="GBXM01032349">
    <property type="protein sequence ID" value="JAH76228.1"/>
    <property type="molecule type" value="Transcribed_RNA"/>
</dbReference>
<accession>A0A0E9VGD5</accession>
<feature type="region of interest" description="Disordered" evidence="1">
    <location>
        <begin position="1"/>
        <end position="36"/>
    </location>
</feature>
<dbReference type="AlphaFoldDB" id="A0A0E9VGD5"/>
<feature type="compositionally biased region" description="Polar residues" evidence="1">
    <location>
        <begin position="1"/>
        <end position="14"/>
    </location>
</feature>